<dbReference type="EMBL" id="SUNI01000011">
    <property type="protein sequence ID" value="TJZ91293.1"/>
    <property type="molecule type" value="Genomic_DNA"/>
</dbReference>
<dbReference type="Proteomes" id="UP000309747">
    <property type="component" value="Unassembled WGS sequence"/>
</dbReference>
<protein>
    <submittedName>
        <fullName evidence="1">Phage tail protein</fullName>
    </submittedName>
</protein>
<keyword evidence="2" id="KW-1185">Reference proteome</keyword>
<evidence type="ECO:0000313" key="1">
    <source>
        <dbReference type="EMBL" id="TJZ91293.1"/>
    </source>
</evidence>
<dbReference type="InterPro" id="IPR011747">
    <property type="entry name" value="CHP02241"/>
</dbReference>
<dbReference type="OrthoDB" id="9790161at2"/>
<dbReference type="RefSeq" id="WP_136886397.1">
    <property type="nucleotide sequence ID" value="NZ_SUNI01000011.1"/>
</dbReference>
<dbReference type="Pfam" id="PF06841">
    <property type="entry name" value="Phage_T4_gp19"/>
    <property type="match status" value="1"/>
</dbReference>
<sequence>MRDNDPLSQFNFILQIDGLDSAGFTEVGGMNTESDIIEYREGNELATMRKLPGLVKYGNVTLKRGQTINRDLWNWRKTTLDGTTERKNCSITLLDEARQPAVRWNLYEVFVKKMEFPAMKSSANEAAIETVELVCERVEMAE</sequence>
<reference evidence="1 2" key="1">
    <citation type="submission" date="2019-04" db="EMBL/GenBank/DDBJ databases">
        <authorList>
            <person name="Li J."/>
        </authorList>
    </citation>
    <scope>NUCLEOTIDE SEQUENCE [LARGE SCALE GENOMIC DNA]</scope>
    <source>
        <strain evidence="1 2">KCTC 42687</strain>
    </source>
</reference>
<dbReference type="PANTHER" id="PTHR38009">
    <property type="entry name" value="CONSERVED HYPOTHETICAL PHAGE TAIL PROTEIN"/>
    <property type="match status" value="1"/>
</dbReference>
<gene>
    <name evidence="1" type="ORF">FA743_12280</name>
</gene>
<name>A0A4U0R868_9RHOB</name>
<dbReference type="NCBIfam" id="TIGR02241">
    <property type="entry name" value="conserved hypothetical phage tail region protein"/>
    <property type="match status" value="1"/>
</dbReference>
<dbReference type="InterPro" id="IPR010667">
    <property type="entry name" value="Phage_T4_Gp19"/>
</dbReference>
<comment type="caution">
    <text evidence="1">The sequence shown here is derived from an EMBL/GenBank/DDBJ whole genome shotgun (WGS) entry which is preliminary data.</text>
</comment>
<accession>A0A4U0R868</accession>
<dbReference type="GO" id="GO:0005198">
    <property type="term" value="F:structural molecule activity"/>
    <property type="evidence" value="ECO:0007669"/>
    <property type="project" value="InterPro"/>
</dbReference>
<proteinExistence type="predicted"/>
<evidence type="ECO:0000313" key="2">
    <source>
        <dbReference type="Proteomes" id="UP000309747"/>
    </source>
</evidence>
<dbReference type="PANTHER" id="PTHR38009:SF1">
    <property type="entry name" value="CONSERVED HYPOTHETICAL PHAGE TAIL PROTEIN"/>
    <property type="match status" value="1"/>
</dbReference>
<organism evidence="1 2">
    <name type="scientific">Paracoccus gahaiensis</name>
    <dbReference type="NCBI Taxonomy" id="1706839"/>
    <lineage>
        <taxon>Bacteria</taxon>
        <taxon>Pseudomonadati</taxon>
        <taxon>Pseudomonadota</taxon>
        <taxon>Alphaproteobacteria</taxon>
        <taxon>Rhodobacterales</taxon>
        <taxon>Paracoccaceae</taxon>
        <taxon>Paracoccus</taxon>
    </lineage>
</organism>
<dbReference type="AlphaFoldDB" id="A0A4U0R868"/>